<dbReference type="InterPro" id="IPR041522">
    <property type="entry name" value="CdaR_GGDEF"/>
</dbReference>
<feature type="domain" description="HTH araC/xylS-type" evidence="5">
    <location>
        <begin position="377"/>
        <end position="475"/>
    </location>
</feature>
<dbReference type="AlphaFoldDB" id="A0A2V2YZ65"/>
<evidence type="ECO:0000256" key="1">
    <source>
        <dbReference type="ARBA" id="ARBA00023015"/>
    </source>
</evidence>
<keyword evidence="3" id="KW-0804">Transcription</keyword>
<dbReference type="InterPro" id="IPR018060">
    <property type="entry name" value="HTH_AraC"/>
</dbReference>
<dbReference type="GO" id="GO:0003700">
    <property type="term" value="F:DNA-binding transcription factor activity"/>
    <property type="evidence" value="ECO:0007669"/>
    <property type="project" value="InterPro"/>
</dbReference>
<dbReference type="InterPro" id="IPR018062">
    <property type="entry name" value="HTH_AraC-typ_CS"/>
</dbReference>
<dbReference type="Gene3D" id="3.40.50.2300">
    <property type="match status" value="1"/>
</dbReference>
<dbReference type="CDD" id="cd17536">
    <property type="entry name" value="REC_YesN-like"/>
    <property type="match status" value="1"/>
</dbReference>
<dbReference type="PANTHER" id="PTHR43280:SF2">
    <property type="entry name" value="HTH-TYPE TRANSCRIPTIONAL REGULATOR EXSA"/>
    <property type="match status" value="1"/>
</dbReference>
<feature type="modified residue" description="4-aspartylphosphate" evidence="4">
    <location>
        <position position="73"/>
    </location>
</feature>
<dbReference type="Pfam" id="PF17853">
    <property type="entry name" value="GGDEF_2"/>
    <property type="match status" value="1"/>
</dbReference>
<evidence type="ECO:0000256" key="4">
    <source>
        <dbReference type="PROSITE-ProRule" id="PRU00169"/>
    </source>
</evidence>
<dbReference type="GO" id="GO:0043565">
    <property type="term" value="F:sequence-specific DNA binding"/>
    <property type="evidence" value="ECO:0007669"/>
    <property type="project" value="InterPro"/>
</dbReference>
<dbReference type="SUPFAM" id="SSF46689">
    <property type="entry name" value="Homeodomain-like"/>
    <property type="match status" value="2"/>
</dbReference>
<dbReference type="SUPFAM" id="SSF52172">
    <property type="entry name" value="CheY-like"/>
    <property type="match status" value="1"/>
</dbReference>
<organism evidence="7 8">
    <name type="scientific">Paenibacillus cellulosilyticus</name>
    <dbReference type="NCBI Taxonomy" id="375489"/>
    <lineage>
        <taxon>Bacteria</taxon>
        <taxon>Bacillati</taxon>
        <taxon>Bacillota</taxon>
        <taxon>Bacilli</taxon>
        <taxon>Bacillales</taxon>
        <taxon>Paenibacillaceae</taxon>
        <taxon>Paenibacillus</taxon>
    </lineage>
</organism>
<dbReference type="EMBL" id="QGTQ01000016">
    <property type="protein sequence ID" value="PWV98624.1"/>
    <property type="molecule type" value="Genomic_DNA"/>
</dbReference>
<comment type="caution">
    <text evidence="7">The sequence shown here is derived from an EMBL/GenBank/DDBJ whole genome shotgun (WGS) entry which is preliminary data.</text>
</comment>
<gene>
    <name evidence="7" type="ORF">DFQ01_11623</name>
</gene>
<sequence>MKFMTYAANASKKGGTAVIYRLLIADDEALEREGLEWIVRRAMPDAFQMIFAENGRRALELAEEHRPHIIFMDIHMPGIQGLDALRQIRDRMPDTKLVLVTAYDYFAYAQEAIAIGVKEYIVKPASREQITSLLQKLVQELDNEKQARSERLQLIDRLFELEPIMENELALMFMVDQVIGAEAEQLAEWIRFPLEGGFAVVAAWPELPPESKDRRALFEEVRAFAKSLGQCLVSSIIDRHMALFFPTPKESTASAPNAGTIGQRLAQWTADRLGQPASIGVGVQHAGVEGLRRSYVEAVFASSCCGSGGGLCLFAELQRSGPGGSAAPAAMNSSGGMNADLAEGSAVSADEATNAYVMSALRRSREMREHQTISALDRARRYIESRFTEELSLEEVADHVHLNSFYLSKVFKQYVGETFIDYLTSLRIKRAKQLIEDDALSLKEICFEVGYKDPNYFSRVFKKVTGVTPSDYRASGSKGSDS</sequence>
<dbReference type="PROSITE" id="PS01124">
    <property type="entry name" value="HTH_ARAC_FAMILY_2"/>
    <property type="match status" value="1"/>
</dbReference>
<dbReference type="InterPro" id="IPR011006">
    <property type="entry name" value="CheY-like_superfamily"/>
</dbReference>
<dbReference type="PRINTS" id="PR00032">
    <property type="entry name" value="HTHARAC"/>
</dbReference>
<feature type="domain" description="Response regulatory" evidence="6">
    <location>
        <begin position="21"/>
        <end position="138"/>
    </location>
</feature>
<dbReference type="InterPro" id="IPR009057">
    <property type="entry name" value="Homeodomain-like_sf"/>
</dbReference>
<dbReference type="Pfam" id="PF12833">
    <property type="entry name" value="HTH_18"/>
    <property type="match status" value="1"/>
</dbReference>
<evidence type="ECO:0000259" key="6">
    <source>
        <dbReference type="PROSITE" id="PS50110"/>
    </source>
</evidence>
<keyword evidence="2" id="KW-0238">DNA-binding</keyword>
<dbReference type="PROSITE" id="PS50110">
    <property type="entry name" value="RESPONSE_REGULATORY"/>
    <property type="match status" value="1"/>
</dbReference>
<proteinExistence type="predicted"/>
<evidence type="ECO:0000313" key="8">
    <source>
        <dbReference type="Proteomes" id="UP000246635"/>
    </source>
</evidence>
<dbReference type="PROSITE" id="PS00041">
    <property type="entry name" value="HTH_ARAC_FAMILY_1"/>
    <property type="match status" value="1"/>
</dbReference>
<dbReference type="SMART" id="SM00342">
    <property type="entry name" value="HTH_ARAC"/>
    <property type="match status" value="1"/>
</dbReference>
<accession>A0A2V2YZ65</accession>
<dbReference type="GO" id="GO:0000160">
    <property type="term" value="P:phosphorelay signal transduction system"/>
    <property type="evidence" value="ECO:0007669"/>
    <property type="project" value="InterPro"/>
</dbReference>
<evidence type="ECO:0000313" key="7">
    <source>
        <dbReference type="EMBL" id="PWV98624.1"/>
    </source>
</evidence>
<protein>
    <submittedName>
        <fullName evidence="7">Two-component system response regulator YesN</fullName>
    </submittedName>
</protein>
<dbReference type="SMART" id="SM00448">
    <property type="entry name" value="REC"/>
    <property type="match status" value="1"/>
</dbReference>
<dbReference type="Pfam" id="PF00072">
    <property type="entry name" value="Response_reg"/>
    <property type="match status" value="1"/>
</dbReference>
<dbReference type="InterPro" id="IPR020449">
    <property type="entry name" value="Tscrpt_reg_AraC-type_HTH"/>
</dbReference>
<name>A0A2V2YZ65_9BACL</name>
<evidence type="ECO:0000259" key="5">
    <source>
        <dbReference type="PROSITE" id="PS01124"/>
    </source>
</evidence>
<dbReference type="Proteomes" id="UP000246635">
    <property type="component" value="Unassembled WGS sequence"/>
</dbReference>
<reference evidence="7 8" key="1">
    <citation type="submission" date="2018-05" db="EMBL/GenBank/DDBJ databases">
        <title>Genomic Encyclopedia of Type Strains, Phase III (KMG-III): the genomes of soil and plant-associated and newly described type strains.</title>
        <authorList>
            <person name="Whitman W."/>
        </authorList>
    </citation>
    <scope>NUCLEOTIDE SEQUENCE [LARGE SCALE GENOMIC DNA]</scope>
    <source>
        <strain evidence="7 8">CECT 5696</strain>
    </source>
</reference>
<evidence type="ECO:0000256" key="3">
    <source>
        <dbReference type="ARBA" id="ARBA00023163"/>
    </source>
</evidence>
<keyword evidence="1" id="KW-0805">Transcription regulation</keyword>
<dbReference type="InterPro" id="IPR001789">
    <property type="entry name" value="Sig_transdc_resp-reg_receiver"/>
</dbReference>
<keyword evidence="4" id="KW-0597">Phosphoprotein</keyword>
<dbReference type="PANTHER" id="PTHR43280">
    <property type="entry name" value="ARAC-FAMILY TRANSCRIPTIONAL REGULATOR"/>
    <property type="match status" value="1"/>
</dbReference>
<dbReference type="Gene3D" id="1.10.10.60">
    <property type="entry name" value="Homeodomain-like"/>
    <property type="match status" value="2"/>
</dbReference>
<evidence type="ECO:0000256" key="2">
    <source>
        <dbReference type="ARBA" id="ARBA00023125"/>
    </source>
</evidence>
<keyword evidence="8" id="KW-1185">Reference proteome</keyword>